<feature type="region of interest" description="Disordered" evidence="3">
    <location>
        <begin position="47"/>
        <end position="72"/>
    </location>
</feature>
<evidence type="ECO:0000256" key="2">
    <source>
        <dbReference type="ARBA" id="ARBA00022884"/>
    </source>
</evidence>
<dbReference type="InterPro" id="IPR021662">
    <property type="entry name" value="HnRNPA1/A2_C"/>
</dbReference>
<evidence type="ECO:0000256" key="1">
    <source>
        <dbReference type="ARBA" id="ARBA00022737"/>
    </source>
</evidence>
<evidence type="ECO:0000313" key="5">
    <source>
        <dbReference type="Proteomes" id="UP000265300"/>
    </source>
</evidence>
<dbReference type="PANTHER" id="PTHR48026:SF27">
    <property type="entry name" value="HETEROGENEOUS NUCLEAR RIBONUCLEOPROTEIN A3-LIKE-RELATED"/>
    <property type="match status" value="1"/>
</dbReference>
<dbReference type="KEGG" id="lve:103074116"/>
<dbReference type="GeneID" id="103074116"/>
<dbReference type="GO" id="GO:0071013">
    <property type="term" value="C:catalytic step 2 spliceosome"/>
    <property type="evidence" value="ECO:0007669"/>
    <property type="project" value="TreeGrafter"/>
</dbReference>
<feature type="domain" description="Heterogeneous nuclear ribonucleoprotein A1/A2 C-terminal" evidence="4">
    <location>
        <begin position="85"/>
        <end position="124"/>
    </location>
</feature>
<keyword evidence="5" id="KW-1185">Reference proteome</keyword>
<keyword evidence="2" id="KW-0694">RNA-binding</keyword>
<dbReference type="RefSeq" id="XP_007450863.1">
    <property type="nucleotide sequence ID" value="XM_007450801.1"/>
</dbReference>
<dbReference type="PANTHER" id="PTHR48026">
    <property type="entry name" value="HOMOLOGOUS TO DROSOPHILA SQD (SQUID) PROTEIN"/>
    <property type="match status" value="1"/>
</dbReference>
<organism evidence="5 6">
    <name type="scientific">Lipotes vexillifer</name>
    <name type="common">Yangtze river dolphin</name>
    <dbReference type="NCBI Taxonomy" id="118797"/>
    <lineage>
        <taxon>Eukaryota</taxon>
        <taxon>Metazoa</taxon>
        <taxon>Chordata</taxon>
        <taxon>Craniata</taxon>
        <taxon>Vertebrata</taxon>
        <taxon>Euteleostomi</taxon>
        <taxon>Mammalia</taxon>
        <taxon>Eutheria</taxon>
        <taxon>Laurasiatheria</taxon>
        <taxon>Artiodactyla</taxon>
        <taxon>Whippomorpha</taxon>
        <taxon>Cetacea</taxon>
        <taxon>Odontoceti</taxon>
        <taxon>Lipotidae</taxon>
        <taxon>Lipotes</taxon>
    </lineage>
</organism>
<name>A0A340WMV9_LIPVE</name>
<reference evidence="6" key="1">
    <citation type="submission" date="2025-08" db="UniProtKB">
        <authorList>
            <consortium name="RefSeq"/>
        </authorList>
    </citation>
    <scope>IDENTIFICATION</scope>
</reference>
<proteinExistence type="predicted"/>
<accession>A0A340WMV9</accession>
<feature type="compositionally biased region" description="Gly residues" evidence="3">
    <location>
        <begin position="52"/>
        <end position="72"/>
    </location>
</feature>
<evidence type="ECO:0000259" key="4">
    <source>
        <dbReference type="Pfam" id="PF11627"/>
    </source>
</evidence>
<keyword evidence="1" id="KW-0677">Repeat</keyword>
<dbReference type="GO" id="GO:0000398">
    <property type="term" value="P:mRNA splicing, via spliceosome"/>
    <property type="evidence" value="ECO:0007669"/>
    <property type="project" value="TreeGrafter"/>
</dbReference>
<dbReference type="STRING" id="118797.A0A340WMV9"/>
<dbReference type="Proteomes" id="UP000265300">
    <property type="component" value="Unplaced"/>
</dbReference>
<dbReference type="Pfam" id="PF11627">
    <property type="entry name" value="HnRNPA1_LC"/>
    <property type="match status" value="1"/>
</dbReference>
<gene>
    <name evidence="6" type="primary">LOC103074116</name>
</gene>
<dbReference type="InParanoid" id="A0A340WMV9"/>
<sequence>MGRSLSEKGPFLNKKCSLLDHKEVVEVDLATLWVVEETLEVVETLVEEEAGGGRPGYGNQGGGYGGSDGGYDGYNEGGSFGGNYGGVGNYNDFGNYSGQQQSNYGPIKGDSFGVRSLGSPYGGGYGSGGGSGGW</sequence>
<protein>
    <submittedName>
        <fullName evidence="6">Heterogeneous nuclear ribonucleoprotein A3-like</fullName>
    </submittedName>
</protein>
<evidence type="ECO:0000256" key="3">
    <source>
        <dbReference type="SAM" id="MobiDB-lite"/>
    </source>
</evidence>
<evidence type="ECO:0000313" key="6">
    <source>
        <dbReference type="RefSeq" id="XP_007450863.1"/>
    </source>
</evidence>
<dbReference type="AlphaFoldDB" id="A0A340WMV9"/>
<dbReference type="GO" id="GO:0003730">
    <property type="term" value="F:mRNA 3'-UTR binding"/>
    <property type="evidence" value="ECO:0007669"/>
    <property type="project" value="TreeGrafter"/>
</dbReference>